<dbReference type="Gene3D" id="2.115.10.20">
    <property type="entry name" value="Glycosyl hydrolase domain, family 43"/>
    <property type="match status" value="2"/>
</dbReference>
<name>A0A1Y2LD43_9PROT</name>
<dbReference type="AlphaFoldDB" id="A0A1Y2LD43"/>
<evidence type="ECO:0000313" key="1">
    <source>
        <dbReference type="EMBL" id="OSQ48365.1"/>
    </source>
</evidence>
<dbReference type="SUPFAM" id="SSF75005">
    <property type="entry name" value="Arabinanase/levansucrase/invertase"/>
    <property type="match status" value="1"/>
</dbReference>
<sequence>MAWIDKGLIFRVDRLEPWAFSHAYVPTTLLLRDRIRVYVAFWDQGHRGRLGYVDVSLSDPSVVMGYGQKPLVEDSVGGFDCDGVTPLSIVKNNSEVWLYYAGWKRDANPEIRYRIFVGLLIGDADGSRFERFSDKPILGPRHDREYLRTGGFIMREHGKYRCWLATQKGIHHDHGKALPVYDLEYVASNDGIVWPEDQLAIFRHQPGKVLGYGRCAIWRTLKGGYEGLFPVRGWDGRYLNMLYSQSPDGTKWSELTSDGKAFDHMMTIDGQSSVSFPSVVHLGEEIAMFYNGDDFGREGLRLAIWSD</sequence>
<keyword evidence="2" id="KW-1185">Reference proteome</keyword>
<dbReference type="STRING" id="1293890.TALK_08830"/>
<proteinExistence type="predicted"/>
<reference evidence="1 2" key="1">
    <citation type="submission" date="2014-03" db="EMBL/GenBank/DDBJ databases">
        <title>The draft genome sequence of Thalassospira alkalitolerans JCM 18968.</title>
        <authorList>
            <person name="Lai Q."/>
            <person name="Shao Z."/>
        </authorList>
    </citation>
    <scope>NUCLEOTIDE SEQUENCE [LARGE SCALE GENOMIC DNA]</scope>
    <source>
        <strain evidence="1 2">JCM 18968</strain>
    </source>
</reference>
<protein>
    <recommendedName>
        <fullName evidence="3">Glycosyl hydrolase family 32 N-terminal domain-containing protein</fullName>
    </recommendedName>
</protein>
<dbReference type="RefSeq" id="WP_085617954.1">
    <property type="nucleotide sequence ID" value="NZ_JFKB01000005.1"/>
</dbReference>
<evidence type="ECO:0008006" key="3">
    <source>
        <dbReference type="Google" id="ProtNLM"/>
    </source>
</evidence>
<accession>A0A1Y2LD43</accession>
<organism evidence="1 2">
    <name type="scientific">Thalassospira alkalitolerans</name>
    <dbReference type="NCBI Taxonomy" id="1293890"/>
    <lineage>
        <taxon>Bacteria</taxon>
        <taxon>Pseudomonadati</taxon>
        <taxon>Pseudomonadota</taxon>
        <taxon>Alphaproteobacteria</taxon>
        <taxon>Rhodospirillales</taxon>
        <taxon>Thalassospiraceae</taxon>
        <taxon>Thalassospira</taxon>
    </lineage>
</organism>
<dbReference type="Proteomes" id="UP000193396">
    <property type="component" value="Unassembled WGS sequence"/>
</dbReference>
<comment type="caution">
    <text evidence="1">The sequence shown here is derived from an EMBL/GenBank/DDBJ whole genome shotgun (WGS) entry which is preliminary data.</text>
</comment>
<dbReference type="EMBL" id="JFKB01000005">
    <property type="protein sequence ID" value="OSQ48365.1"/>
    <property type="molecule type" value="Genomic_DNA"/>
</dbReference>
<dbReference type="OrthoDB" id="7064503at2"/>
<gene>
    <name evidence="1" type="ORF">TALK_08830</name>
</gene>
<evidence type="ECO:0000313" key="2">
    <source>
        <dbReference type="Proteomes" id="UP000193396"/>
    </source>
</evidence>
<dbReference type="InterPro" id="IPR023296">
    <property type="entry name" value="Glyco_hydro_beta-prop_sf"/>
</dbReference>